<keyword evidence="2" id="KW-1185">Reference proteome</keyword>
<gene>
    <name evidence="1" type="ORF">V202x_09940</name>
</gene>
<evidence type="ECO:0000313" key="2">
    <source>
        <dbReference type="Proteomes" id="UP000318384"/>
    </source>
</evidence>
<dbReference type="AlphaFoldDB" id="A0A517WQU5"/>
<sequence length="42" mass="4691">MFVIDNITSERTAGVTIYKSACVNSYDDFFMSIVEGDNPLLN</sequence>
<organism evidence="1 2">
    <name type="scientific">Gimesia aquarii</name>
    <dbReference type="NCBI Taxonomy" id="2527964"/>
    <lineage>
        <taxon>Bacteria</taxon>
        <taxon>Pseudomonadati</taxon>
        <taxon>Planctomycetota</taxon>
        <taxon>Planctomycetia</taxon>
        <taxon>Planctomycetales</taxon>
        <taxon>Planctomycetaceae</taxon>
        <taxon>Gimesia</taxon>
    </lineage>
</organism>
<name>A0A517WQU5_9PLAN</name>
<reference evidence="1 2" key="1">
    <citation type="submission" date="2019-03" db="EMBL/GenBank/DDBJ databases">
        <title>Deep-cultivation of Planctomycetes and their phenomic and genomic characterization uncovers novel biology.</title>
        <authorList>
            <person name="Wiegand S."/>
            <person name="Jogler M."/>
            <person name="Boedeker C."/>
            <person name="Pinto D."/>
            <person name="Vollmers J."/>
            <person name="Rivas-Marin E."/>
            <person name="Kohn T."/>
            <person name="Peeters S.H."/>
            <person name="Heuer A."/>
            <person name="Rast P."/>
            <person name="Oberbeckmann S."/>
            <person name="Bunk B."/>
            <person name="Jeske O."/>
            <person name="Meyerdierks A."/>
            <person name="Storesund J.E."/>
            <person name="Kallscheuer N."/>
            <person name="Luecker S."/>
            <person name="Lage O.M."/>
            <person name="Pohl T."/>
            <person name="Merkel B.J."/>
            <person name="Hornburger P."/>
            <person name="Mueller R.-W."/>
            <person name="Bruemmer F."/>
            <person name="Labrenz M."/>
            <person name="Spormann A.M."/>
            <person name="Op den Camp H."/>
            <person name="Overmann J."/>
            <person name="Amann R."/>
            <person name="Jetten M.S.M."/>
            <person name="Mascher T."/>
            <person name="Medema M.H."/>
            <person name="Devos D.P."/>
            <person name="Kaster A.-K."/>
            <person name="Ovreas L."/>
            <person name="Rohde M."/>
            <person name="Galperin M.Y."/>
            <person name="Jogler C."/>
        </authorList>
    </citation>
    <scope>NUCLEOTIDE SEQUENCE [LARGE SCALE GENOMIC DNA]</scope>
    <source>
        <strain evidence="1 2">V202</strain>
    </source>
</reference>
<protein>
    <submittedName>
        <fullName evidence="1">Uncharacterized protein</fullName>
    </submittedName>
</protein>
<accession>A0A517WQU5</accession>
<evidence type="ECO:0000313" key="1">
    <source>
        <dbReference type="EMBL" id="QDU07635.1"/>
    </source>
</evidence>
<proteinExistence type="predicted"/>
<dbReference type="Proteomes" id="UP000318384">
    <property type="component" value="Chromosome"/>
</dbReference>
<dbReference type="EMBL" id="CP037422">
    <property type="protein sequence ID" value="QDU07635.1"/>
    <property type="molecule type" value="Genomic_DNA"/>
</dbReference>